<proteinExistence type="predicted"/>
<reference evidence="1" key="1">
    <citation type="journal article" date="2023" name="Nat. Commun.">
        <title>Genomic dissection of endemic carbapenem resistance reveals metallo-beta-lactamase dissemination through clonal, plasmid and integron transfer.</title>
        <authorList>
            <person name="Macesic N."/>
            <person name="Hawkey J."/>
            <person name="Vezina B."/>
            <person name="Wisniewski J.A."/>
            <person name="Cottingham H."/>
            <person name="Blakeway L.V."/>
            <person name="Harshegyi T."/>
            <person name="Pragastis K."/>
            <person name="Badoordeen G.Z."/>
            <person name="Dennison A."/>
            <person name="Spelman D.W."/>
            <person name="Jenney A.W.J."/>
            <person name="Peleg A.Y."/>
        </authorList>
    </citation>
    <scope>NUCLEOTIDE SEQUENCE</scope>
    <source>
        <strain evidence="1">CPO071</strain>
    </source>
</reference>
<comment type="caution">
    <text evidence="1">The sequence shown here is derived from an EMBL/GenBank/DDBJ whole genome shotgun (WGS) entry which is preliminary data.</text>
</comment>
<dbReference type="Proteomes" id="UP001176846">
    <property type="component" value="Unassembled WGS sequence"/>
</dbReference>
<accession>A0AAW9PLW6</accession>
<protein>
    <submittedName>
        <fullName evidence="1">Uncharacterized protein</fullName>
    </submittedName>
</protein>
<evidence type="ECO:0000313" key="1">
    <source>
        <dbReference type="EMBL" id="MEC6059139.1"/>
    </source>
</evidence>
<gene>
    <name evidence="1" type="ORF">QAB22_021770</name>
</gene>
<evidence type="ECO:0000313" key="2">
    <source>
        <dbReference type="Proteomes" id="UP001176846"/>
    </source>
</evidence>
<dbReference type="RefSeq" id="WP_327653681.1">
    <property type="nucleotide sequence ID" value="NZ_JARTTN020000001.1"/>
</dbReference>
<dbReference type="EMBL" id="JARTTN020000001">
    <property type="protein sequence ID" value="MEC6059139.1"/>
    <property type="molecule type" value="Genomic_DNA"/>
</dbReference>
<organism evidence="1 2">
    <name type="scientific">Klebsiella variicola</name>
    <dbReference type="NCBI Taxonomy" id="244366"/>
    <lineage>
        <taxon>Bacteria</taxon>
        <taxon>Pseudomonadati</taxon>
        <taxon>Pseudomonadota</taxon>
        <taxon>Gammaproteobacteria</taxon>
        <taxon>Enterobacterales</taxon>
        <taxon>Enterobacteriaceae</taxon>
        <taxon>Klebsiella/Raoultella group</taxon>
        <taxon>Klebsiella</taxon>
        <taxon>Klebsiella pneumoniae complex</taxon>
    </lineage>
</organism>
<name>A0AAW9PLW6_KLEVA</name>
<dbReference type="AlphaFoldDB" id="A0AAW9PLW6"/>
<sequence>MTCLFAPSLSSSSSAEVATYIVNDWETLLKWVESVPINIPKQNFSVASLIEQLKSKKKIIEAIESFLMTYRSDVQPETFVDNSRELVTETLAYSLATEEQQILLTDIFESVARRIELFVPDTAIQKRFGRTLLGIDQALAIESWVTTNANALEGATSADHLFDVLWPLLVLLSNEKRLSDTVPNGALKTLALGWLAGDSFAALVQRLDKLGASYPYGANQRKFDLDVVVDLCEQTFGFEFALLLAAVKESFLAFSSEQAGEVFREYVDLLQKRLKYGLPNQSCIAFFEAGFAERVIAQCLAEGTTQGAIQVSFDARHMIRQNPERFEVMLQGFPSYFFDVFKTITAP</sequence>
<reference evidence="1" key="2">
    <citation type="submission" date="2024-01" db="EMBL/GenBank/DDBJ databases">
        <authorList>
            <person name="Macesic N."/>
        </authorList>
    </citation>
    <scope>NUCLEOTIDE SEQUENCE</scope>
    <source>
        <strain evidence="1">CPO071</strain>
    </source>
</reference>